<keyword evidence="2" id="KW-1185">Reference proteome</keyword>
<reference evidence="1" key="2">
    <citation type="submission" date="2020-09" db="EMBL/GenBank/DDBJ databases">
        <authorList>
            <person name="Sun Q."/>
            <person name="Zhou Y."/>
        </authorList>
    </citation>
    <scope>NUCLEOTIDE SEQUENCE</scope>
    <source>
        <strain evidence="1">CGMCC 1.12813</strain>
    </source>
</reference>
<comment type="caution">
    <text evidence="1">The sequence shown here is derived from an EMBL/GenBank/DDBJ whole genome shotgun (WGS) entry which is preliminary data.</text>
</comment>
<dbReference type="EMBL" id="BMGB01000001">
    <property type="protein sequence ID" value="GGA98798.1"/>
    <property type="molecule type" value="Genomic_DNA"/>
</dbReference>
<evidence type="ECO:0008006" key="3">
    <source>
        <dbReference type="Google" id="ProtNLM"/>
    </source>
</evidence>
<name>A0A916SGD7_9MICO</name>
<organism evidence="1 2">
    <name type="scientific">Conyzicola nivalis</name>
    <dbReference type="NCBI Taxonomy" id="1477021"/>
    <lineage>
        <taxon>Bacteria</taxon>
        <taxon>Bacillati</taxon>
        <taxon>Actinomycetota</taxon>
        <taxon>Actinomycetes</taxon>
        <taxon>Micrococcales</taxon>
        <taxon>Microbacteriaceae</taxon>
        <taxon>Conyzicola</taxon>
    </lineage>
</organism>
<dbReference type="AlphaFoldDB" id="A0A916SGD7"/>
<evidence type="ECO:0000313" key="1">
    <source>
        <dbReference type="EMBL" id="GGA98798.1"/>
    </source>
</evidence>
<dbReference type="Proteomes" id="UP000606922">
    <property type="component" value="Unassembled WGS sequence"/>
</dbReference>
<proteinExistence type="predicted"/>
<gene>
    <name evidence="1" type="ORF">GCM10010979_11630</name>
</gene>
<evidence type="ECO:0000313" key="2">
    <source>
        <dbReference type="Proteomes" id="UP000606922"/>
    </source>
</evidence>
<dbReference type="RefSeq" id="WP_188509718.1">
    <property type="nucleotide sequence ID" value="NZ_BMGB01000001.1"/>
</dbReference>
<accession>A0A916SGD7</accession>
<protein>
    <recommendedName>
        <fullName evidence="3">SbsA Ig-like domain-containing protein</fullName>
    </recommendedName>
</protein>
<sequence>MVVLALLCAGFAALGYVQGPKLSSAQVDTEQVTTRSGQQLRLFANQPLAAVDPDDVTITPAAEFTVTTSGAVVAVQFEQPLLYDARYVVEVDGVTSQFDDQGSTLSYEFTTGSQPLYYLDRGEAVDEIVRTGARDVERTVVYSAPRIQEFALLGSTAAVSTDLGDGTSALSLVSFEDGGVEPLGLPVPGVIEKLHAADDGVTIGFAFSSADGAFDNTLMTLNLDLGRDIAPVAGLDGAPLAVSNWFFLPGGVTLAAHNIGDESVLLVDTASGVVTPLGSYASLESLSTDGTRLGVTNAFGPVVLSIADLSDVEFAPSPIYGVAPLPGDFRLMRGSDLVQHVVLVDYEANVFENLLVADDGSSSRELLRTVDHAGSIGDFSVSPNDQFVAVEVVPNVASSVSDGYPVDDRSTSVTTVIIDLSTGAQVKSVAGFALQW</sequence>
<dbReference type="SUPFAM" id="SSF51004">
    <property type="entry name" value="C-terminal (heme d1) domain of cytochrome cd1-nitrite reductase"/>
    <property type="match status" value="1"/>
</dbReference>
<reference evidence="1" key="1">
    <citation type="journal article" date="2014" name="Int. J. Syst. Evol. Microbiol.">
        <title>Complete genome sequence of Corynebacterium casei LMG S-19264T (=DSM 44701T), isolated from a smear-ripened cheese.</title>
        <authorList>
            <consortium name="US DOE Joint Genome Institute (JGI-PGF)"/>
            <person name="Walter F."/>
            <person name="Albersmeier A."/>
            <person name="Kalinowski J."/>
            <person name="Ruckert C."/>
        </authorList>
    </citation>
    <scope>NUCLEOTIDE SEQUENCE</scope>
    <source>
        <strain evidence="1">CGMCC 1.12813</strain>
    </source>
</reference>
<dbReference type="InterPro" id="IPR011048">
    <property type="entry name" value="Haem_d1_sf"/>
</dbReference>